<accession>V4AJE3</accession>
<keyword evidence="2" id="KW-1185">Reference proteome</keyword>
<dbReference type="GeneID" id="20242761"/>
<dbReference type="AlphaFoldDB" id="V4AJE3"/>
<dbReference type="KEGG" id="lgi:LOTGIDRAFT_174505"/>
<dbReference type="CTD" id="20242761"/>
<proteinExistence type="predicted"/>
<dbReference type="Proteomes" id="UP000030746">
    <property type="component" value="Unassembled WGS sequence"/>
</dbReference>
<organism evidence="1 2">
    <name type="scientific">Lottia gigantea</name>
    <name type="common">Giant owl limpet</name>
    <dbReference type="NCBI Taxonomy" id="225164"/>
    <lineage>
        <taxon>Eukaryota</taxon>
        <taxon>Metazoa</taxon>
        <taxon>Spiralia</taxon>
        <taxon>Lophotrochozoa</taxon>
        <taxon>Mollusca</taxon>
        <taxon>Gastropoda</taxon>
        <taxon>Patellogastropoda</taxon>
        <taxon>Lottioidea</taxon>
        <taxon>Lottiidae</taxon>
        <taxon>Lottia</taxon>
    </lineage>
</organism>
<reference evidence="1 2" key="1">
    <citation type="journal article" date="2013" name="Nature">
        <title>Insights into bilaterian evolution from three spiralian genomes.</title>
        <authorList>
            <person name="Simakov O."/>
            <person name="Marletaz F."/>
            <person name="Cho S.J."/>
            <person name="Edsinger-Gonzales E."/>
            <person name="Havlak P."/>
            <person name="Hellsten U."/>
            <person name="Kuo D.H."/>
            <person name="Larsson T."/>
            <person name="Lv J."/>
            <person name="Arendt D."/>
            <person name="Savage R."/>
            <person name="Osoegawa K."/>
            <person name="de Jong P."/>
            <person name="Grimwood J."/>
            <person name="Chapman J.A."/>
            <person name="Shapiro H."/>
            <person name="Aerts A."/>
            <person name="Otillar R.P."/>
            <person name="Terry A.Y."/>
            <person name="Boore J.L."/>
            <person name="Grigoriev I.V."/>
            <person name="Lindberg D.R."/>
            <person name="Seaver E.C."/>
            <person name="Weisblat D.A."/>
            <person name="Putnam N.H."/>
            <person name="Rokhsar D.S."/>
        </authorList>
    </citation>
    <scope>NUCLEOTIDE SEQUENCE [LARGE SCALE GENOMIC DNA]</scope>
</reference>
<name>V4AJE3_LOTGI</name>
<sequence length="155" mass="17668">MAIRIHPKSSMCVVGTMAKWIAKTNTGGEITDQWRQCQAPGYVLPGNEELLGWTTSEDLQLLAVVNTTHQNTLTEEYKYLFIGLGKHRWYLHSVTIPLLVGGERYTTSYTGYSVQQLKPNRFNQFDNIQIDCAIIDMISLREQITDVDMNEIINV</sequence>
<dbReference type="EMBL" id="KB201306">
    <property type="protein sequence ID" value="ESO97222.1"/>
    <property type="molecule type" value="Genomic_DNA"/>
</dbReference>
<evidence type="ECO:0000313" key="1">
    <source>
        <dbReference type="EMBL" id="ESO97222.1"/>
    </source>
</evidence>
<protein>
    <submittedName>
        <fullName evidence="1">Uncharacterized protein</fullName>
    </submittedName>
</protein>
<gene>
    <name evidence="1" type="ORF">LOTGIDRAFT_174505</name>
</gene>
<dbReference type="RefSeq" id="XP_009052086.1">
    <property type="nucleotide sequence ID" value="XM_009053838.1"/>
</dbReference>
<evidence type="ECO:0000313" key="2">
    <source>
        <dbReference type="Proteomes" id="UP000030746"/>
    </source>
</evidence>
<dbReference type="HOGENOM" id="CLU_1697514_0_0_1"/>